<dbReference type="GO" id="GO:0003700">
    <property type="term" value="F:DNA-binding transcription factor activity"/>
    <property type="evidence" value="ECO:0007669"/>
    <property type="project" value="InterPro"/>
</dbReference>
<evidence type="ECO:0000256" key="1">
    <source>
        <dbReference type="ARBA" id="ARBA00023015"/>
    </source>
</evidence>
<dbReference type="GO" id="GO:0000976">
    <property type="term" value="F:transcription cis-regulatory region binding"/>
    <property type="evidence" value="ECO:0007669"/>
    <property type="project" value="TreeGrafter"/>
</dbReference>
<evidence type="ECO:0000256" key="3">
    <source>
        <dbReference type="ARBA" id="ARBA00023163"/>
    </source>
</evidence>
<dbReference type="Gene3D" id="1.10.10.60">
    <property type="entry name" value="Homeodomain-like"/>
    <property type="match status" value="1"/>
</dbReference>
<name>A0A328ZL22_9BURK</name>
<proteinExistence type="predicted"/>
<comment type="caution">
    <text evidence="5">The sequence shown here is derived from an EMBL/GenBank/DDBJ whole genome shotgun (WGS) entry which is preliminary data.</text>
</comment>
<dbReference type="Pfam" id="PF12833">
    <property type="entry name" value="HTH_18"/>
    <property type="match status" value="1"/>
</dbReference>
<dbReference type="PROSITE" id="PS01124">
    <property type="entry name" value="HTH_ARAC_FAMILY_2"/>
    <property type="match status" value="1"/>
</dbReference>
<keyword evidence="6" id="KW-1185">Reference proteome</keyword>
<dbReference type="SUPFAM" id="SSF46689">
    <property type="entry name" value="Homeodomain-like"/>
    <property type="match status" value="1"/>
</dbReference>
<keyword evidence="1" id="KW-0805">Transcription regulation</keyword>
<dbReference type="Proteomes" id="UP000248856">
    <property type="component" value="Unassembled WGS sequence"/>
</dbReference>
<evidence type="ECO:0000313" key="5">
    <source>
        <dbReference type="EMBL" id="RAR86569.1"/>
    </source>
</evidence>
<gene>
    <name evidence="5" type="ORF">AX018_1001156</name>
</gene>
<accession>A0A328ZL22</accession>
<reference evidence="5 6" key="1">
    <citation type="submission" date="2018-06" db="EMBL/GenBank/DDBJ databases">
        <title>Genomic Encyclopedia of Archaeal and Bacterial Type Strains, Phase II (KMG-II): from individual species to whole genera.</title>
        <authorList>
            <person name="Goeker M."/>
        </authorList>
    </citation>
    <scope>NUCLEOTIDE SEQUENCE [LARGE SCALE GENOMIC DNA]</scope>
    <source>
        <strain evidence="5 6">CFPB 3232</strain>
    </source>
</reference>
<organism evidence="5 6">
    <name type="scientific">Paracidovorax anthurii</name>
    <dbReference type="NCBI Taxonomy" id="78229"/>
    <lineage>
        <taxon>Bacteria</taxon>
        <taxon>Pseudomonadati</taxon>
        <taxon>Pseudomonadota</taxon>
        <taxon>Betaproteobacteria</taxon>
        <taxon>Burkholderiales</taxon>
        <taxon>Comamonadaceae</taxon>
        <taxon>Paracidovorax</taxon>
    </lineage>
</organism>
<dbReference type="SMART" id="SM00342">
    <property type="entry name" value="HTH_ARAC"/>
    <property type="match status" value="1"/>
</dbReference>
<evidence type="ECO:0000256" key="2">
    <source>
        <dbReference type="ARBA" id="ARBA00023125"/>
    </source>
</evidence>
<dbReference type="GO" id="GO:0005829">
    <property type="term" value="C:cytosol"/>
    <property type="evidence" value="ECO:0007669"/>
    <property type="project" value="TreeGrafter"/>
</dbReference>
<dbReference type="OrthoDB" id="8584243at2"/>
<dbReference type="PANTHER" id="PTHR47894:SF1">
    <property type="entry name" value="HTH-TYPE TRANSCRIPTIONAL REGULATOR VQSM"/>
    <property type="match status" value="1"/>
</dbReference>
<dbReference type="RefSeq" id="WP_111875350.1">
    <property type="nucleotide sequence ID" value="NZ_CBCSGC010000055.1"/>
</dbReference>
<protein>
    <submittedName>
        <fullName evidence="5">AraC family transcriptional regulator</fullName>
    </submittedName>
</protein>
<dbReference type="Pfam" id="PF12625">
    <property type="entry name" value="Arabinose_bd"/>
    <property type="match status" value="1"/>
</dbReference>
<dbReference type="InterPro" id="IPR009057">
    <property type="entry name" value="Homeodomain-like_sf"/>
</dbReference>
<keyword evidence="2" id="KW-0238">DNA-binding</keyword>
<keyword evidence="3" id="KW-0804">Transcription</keyword>
<evidence type="ECO:0000313" key="6">
    <source>
        <dbReference type="Proteomes" id="UP000248856"/>
    </source>
</evidence>
<dbReference type="InterPro" id="IPR032687">
    <property type="entry name" value="AraC-type_N"/>
</dbReference>
<dbReference type="InterPro" id="IPR018060">
    <property type="entry name" value="HTH_AraC"/>
</dbReference>
<evidence type="ECO:0000259" key="4">
    <source>
        <dbReference type="PROSITE" id="PS01124"/>
    </source>
</evidence>
<feature type="domain" description="HTH araC/xylS-type" evidence="4">
    <location>
        <begin position="233"/>
        <end position="331"/>
    </location>
</feature>
<sequence>MRGDAIDPVRISPAFWEGVRRVGVDPAALIRRSKLPLQALAEGRRVKTHHYFAVWQALAEMAGDAGIGLRMAAAVDASVMPPTFIMAQHARDLRDALRRIARFKHLCAPEEVVLEESPGACSIEVRWLPTGIRPPDDLTDAVLAALLRLARHGTGREIRALRVELARAQPAHSGHERFFGGPVRWRSTGNRLVLHGADLDLAFTTYNADLLAILTPALEAESAKLQSGLRIADRVRWVLHRLMSAGRPEVDAVAAELSMSGRSLQRRLTVEGVTFQSLLQETRQRLARQYLQDPQLDLAEVACLLGYEDGNSFHRAFRQWERQSPGDWRALALDTGPGPDRSERIALKPA</sequence>
<dbReference type="PANTHER" id="PTHR47894">
    <property type="entry name" value="HTH-TYPE TRANSCRIPTIONAL REGULATOR GADX"/>
    <property type="match status" value="1"/>
</dbReference>
<dbReference type="AlphaFoldDB" id="A0A328ZL22"/>
<dbReference type="EMBL" id="QLTA01000001">
    <property type="protein sequence ID" value="RAR86569.1"/>
    <property type="molecule type" value="Genomic_DNA"/>
</dbReference>